<evidence type="ECO:0000313" key="2">
    <source>
        <dbReference type="EMBL" id="OOY14171.1"/>
    </source>
</evidence>
<dbReference type="InterPro" id="IPR009506">
    <property type="entry name" value="YjiS-like"/>
</dbReference>
<evidence type="ECO:0000259" key="1">
    <source>
        <dbReference type="Pfam" id="PF06568"/>
    </source>
</evidence>
<name>A0ABX3MRL3_9RHOB</name>
<protein>
    <recommendedName>
        <fullName evidence="1">YjiS-like domain-containing protein</fullName>
    </recommendedName>
</protein>
<gene>
    <name evidence="2" type="ORF">BMG00_03540</name>
</gene>
<dbReference type="RefSeq" id="WP_078574237.1">
    <property type="nucleotide sequence ID" value="NZ_MPZS01000001.1"/>
</dbReference>
<accession>A0ABX3MRL3</accession>
<organism evidence="2 3">
    <name type="scientific">Thioclava marina</name>
    <dbReference type="NCBI Taxonomy" id="1915077"/>
    <lineage>
        <taxon>Bacteria</taxon>
        <taxon>Pseudomonadati</taxon>
        <taxon>Pseudomonadota</taxon>
        <taxon>Alphaproteobacteria</taxon>
        <taxon>Rhodobacterales</taxon>
        <taxon>Paracoccaceae</taxon>
        <taxon>Thioclava</taxon>
    </lineage>
</organism>
<feature type="domain" description="YjiS-like" evidence="1">
    <location>
        <begin position="21"/>
        <end position="56"/>
    </location>
</feature>
<comment type="caution">
    <text evidence="2">The sequence shown here is derived from an EMBL/GenBank/DDBJ whole genome shotgun (WGS) entry which is preliminary data.</text>
</comment>
<proteinExistence type="predicted"/>
<dbReference type="Proteomes" id="UP000242224">
    <property type="component" value="Unassembled WGS sequence"/>
</dbReference>
<dbReference type="EMBL" id="MPZS01000001">
    <property type="protein sequence ID" value="OOY14171.1"/>
    <property type="molecule type" value="Genomic_DNA"/>
</dbReference>
<dbReference type="Pfam" id="PF06568">
    <property type="entry name" value="YjiS-like"/>
    <property type="match status" value="1"/>
</dbReference>
<sequence length="75" mass="8736">MTFLSRHDARSASRAPRRTSLFATLMRLIEIHRSRLALRRLDARLLDDIGLNESEAAAEARRRVWDAPDHWRAGR</sequence>
<reference evidence="2 3" key="1">
    <citation type="submission" date="2016-11" db="EMBL/GenBank/DDBJ databases">
        <title>A multilocus sequence analysis scheme for characterization of bacteria in the genus Thioclava.</title>
        <authorList>
            <person name="Liu Y."/>
            <person name="Shao Z."/>
        </authorList>
    </citation>
    <scope>NUCLEOTIDE SEQUENCE [LARGE SCALE GENOMIC DNA]</scope>
    <source>
        <strain evidence="2 3">11.10-0-13</strain>
    </source>
</reference>
<keyword evidence="3" id="KW-1185">Reference proteome</keyword>
<evidence type="ECO:0000313" key="3">
    <source>
        <dbReference type="Proteomes" id="UP000242224"/>
    </source>
</evidence>